<evidence type="ECO:0000256" key="3">
    <source>
        <dbReference type="RuleBase" id="RU000363"/>
    </source>
</evidence>
<name>A0A8H8UG09_9HELO</name>
<keyword evidence="5" id="KW-1185">Reference proteome</keyword>
<dbReference type="PRINTS" id="PR00081">
    <property type="entry name" value="GDHRDH"/>
</dbReference>
<dbReference type="PANTHER" id="PTHR43976">
    <property type="entry name" value="SHORT CHAIN DEHYDROGENASE"/>
    <property type="match status" value="1"/>
</dbReference>
<dbReference type="Gene3D" id="3.40.50.720">
    <property type="entry name" value="NAD(P)-binding Rossmann-like Domain"/>
    <property type="match status" value="1"/>
</dbReference>
<comment type="similarity">
    <text evidence="1 3">Belongs to the short-chain dehydrogenases/reductases (SDR) family.</text>
</comment>
<dbReference type="OrthoDB" id="1274115at2759"/>
<dbReference type="Pfam" id="PF00106">
    <property type="entry name" value="adh_short"/>
    <property type="match status" value="1"/>
</dbReference>
<comment type="caution">
    <text evidence="4">The sequence shown here is derived from an EMBL/GenBank/DDBJ whole genome shotgun (WGS) entry which is preliminary data.</text>
</comment>
<dbReference type="InterPro" id="IPR051911">
    <property type="entry name" value="SDR_oxidoreductase"/>
</dbReference>
<dbReference type="AlphaFoldDB" id="A0A8H8UG09"/>
<dbReference type="PRINTS" id="PR00080">
    <property type="entry name" value="SDRFAMILY"/>
</dbReference>
<protein>
    <submittedName>
        <fullName evidence="4">Putative oxidoreductase</fullName>
    </submittedName>
</protein>
<proteinExistence type="inferred from homology"/>
<keyword evidence="2" id="KW-0560">Oxidoreductase</keyword>
<sequence length="280" mass="31118">MPRVFFITGTSTGFGNHLVQEVIDKGDIVVATARKPEQLSFKNTTDKNFLAVKLDVTKKSDIDAAFKAAIDKFKRVDVVVNNAGYGLSGPFEELADDQIRTQMEVNFFGLIDVTRKAMETMREQKPSGGLIQQVTSIGGQRGTPLFSIYCASKWAVEGFTESINQEVKPEWGIKFTCIEPGGFRTDWAGRSMTFPEKKHPAYDHLDAKELMGKRNGTQAGDPPKGAKAMYELAIMKDPPLRVVIGSDAYQGVMQKIKTYSENYKKYEKISNSTDVDGYEA</sequence>
<dbReference type="InterPro" id="IPR036291">
    <property type="entry name" value="NAD(P)-bd_dom_sf"/>
</dbReference>
<accession>A0A8H8UG09</accession>
<evidence type="ECO:0000256" key="1">
    <source>
        <dbReference type="ARBA" id="ARBA00006484"/>
    </source>
</evidence>
<dbReference type="InterPro" id="IPR002347">
    <property type="entry name" value="SDR_fam"/>
</dbReference>
<dbReference type="SUPFAM" id="SSF51735">
    <property type="entry name" value="NAD(P)-binding Rossmann-fold domains"/>
    <property type="match status" value="1"/>
</dbReference>
<dbReference type="Proteomes" id="UP000462212">
    <property type="component" value="Unassembled WGS sequence"/>
</dbReference>
<evidence type="ECO:0000313" key="4">
    <source>
        <dbReference type="EMBL" id="TVY42453.1"/>
    </source>
</evidence>
<evidence type="ECO:0000256" key="2">
    <source>
        <dbReference type="ARBA" id="ARBA00023002"/>
    </source>
</evidence>
<evidence type="ECO:0000313" key="5">
    <source>
        <dbReference type="Proteomes" id="UP000462212"/>
    </source>
</evidence>
<organism evidence="4 5">
    <name type="scientific">Lachnellula subtilissima</name>
    <dbReference type="NCBI Taxonomy" id="602034"/>
    <lineage>
        <taxon>Eukaryota</taxon>
        <taxon>Fungi</taxon>
        <taxon>Dikarya</taxon>
        <taxon>Ascomycota</taxon>
        <taxon>Pezizomycotina</taxon>
        <taxon>Leotiomycetes</taxon>
        <taxon>Helotiales</taxon>
        <taxon>Lachnaceae</taxon>
        <taxon>Lachnellula</taxon>
    </lineage>
</organism>
<reference evidence="4 5" key="1">
    <citation type="submission" date="2018-05" db="EMBL/GenBank/DDBJ databases">
        <title>Genome sequencing and assembly of the regulated plant pathogen Lachnellula willkommii and related sister species for the development of diagnostic species identification markers.</title>
        <authorList>
            <person name="Giroux E."/>
            <person name="Bilodeau G."/>
        </authorList>
    </citation>
    <scope>NUCLEOTIDE SEQUENCE [LARGE SCALE GENOMIC DNA]</scope>
    <source>
        <strain evidence="4 5">CBS 197.66</strain>
    </source>
</reference>
<dbReference type="CDD" id="cd05374">
    <property type="entry name" value="17beta-HSD-like_SDR_c"/>
    <property type="match status" value="1"/>
</dbReference>
<gene>
    <name evidence="4" type="ORF">LSUB1_G001738</name>
</gene>
<dbReference type="EMBL" id="QGMJ01000097">
    <property type="protein sequence ID" value="TVY42453.1"/>
    <property type="molecule type" value="Genomic_DNA"/>
</dbReference>
<dbReference type="GO" id="GO:0016491">
    <property type="term" value="F:oxidoreductase activity"/>
    <property type="evidence" value="ECO:0007669"/>
    <property type="project" value="UniProtKB-KW"/>
</dbReference>
<dbReference type="PANTHER" id="PTHR43976:SF16">
    <property type="entry name" value="SHORT-CHAIN DEHYDROGENASE_REDUCTASE FAMILY PROTEIN"/>
    <property type="match status" value="1"/>
</dbReference>